<dbReference type="CTD" id="55006"/>
<accession>A0A8B7YWU4</accession>
<dbReference type="InterPro" id="IPR014816">
    <property type="entry name" value="tRNA_MeTrfase_Gcd14"/>
</dbReference>
<gene>
    <name evidence="12" type="primary">LOC110981985</name>
</gene>
<organism evidence="11 12">
    <name type="scientific">Acanthaster planci</name>
    <name type="common">Crown-of-thorns starfish</name>
    <dbReference type="NCBI Taxonomy" id="133434"/>
    <lineage>
        <taxon>Eukaryota</taxon>
        <taxon>Metazoa</taxon>
        <taxon>Echinodermata</taxon>
        <taxon>Eleutherozoa</taxon>
        <taxon>Asterozoa</taxon>
        <taxon>Asteroidea</taxon>
        <taxon>Valvatacea</taxon>
        <taxon>Valvatida</taxon>
        <taxon>Acanthasteridae</taxon>
        <taxon>Acanthaster</taxon>
    </lineage>
</organism>
<protein>
    <recommendedName>
        <fullName evidence="1">tRNA (adenine(58)-N(1))-methyltransferase</fullName>
        <ecNumber evidence="1">2.1.1.220</ecNumber>
    </recommendedName>
</protein>
<dbReference type="GO" id="GO:0031515">
    <property type="term" value="C:tRNA (m1A) methyltransferase complex"/>
    <property type="evidence" value="ECO:0007669"/>
    <property type="project" value="InterPro"/>
</dbReference>
<evidence type="ECO:0000256" key="1">
    <source>
        <dbReference type="ARBA" id="ARBA00012796"/>
    </source>
</evidence>
<evidence type="ECO:0000313" key="11">
    <source>
        <dbReference type="Proteomes" id="UP000694845"/>
    </source>
</evidence>
<feature type="region of interest" description="Disordered" evidence="7">
    <location>
        <begin position="152"/>
        <end position="205"/>
    </location>
</feature>
<evidence type="ECO:0000256" key="7">
    <source>
        <dbReference type="SAM" id="MobiDB-lite"/>
    </source>
</evidence>
<evidence type="ECO:0000256" key="2">
    <source>
        <dbReference type="ARBA" id="ARBA00022603"/>
    </source>
</evidence>
<dbReference type="PROSITE" id="PS51620">
    <property type="entry name" value="SAM_TRM61"/>
    <property type="match status" value="1"/>
</dbReference>
<dbReference type="Gene3D" id="3.10.330.20">
    <property type="match status" value="1"/>
</dbReference>
<keyword evidence="11" id="KW-1185">Reference proteome</keyword>
<dbReference type="KEGG" id="aplc:110981985"/>
<keyword evidence="3" id="KW-0808">Transferase</keyword>
<dbReference type="InterPro" id="IPR054151">
    <property type="entry name" value="TR61B_FKBP-like"/>
</dbReference>
<evidence type="ECO:0000256" key="3">
    <source>
        <dbReference type="ARBA" id="ARBA00022679"/>
    </source>
</evidence>
<dbReference type="InterPro" id="IPR029063">
    <property type="entry name" value="SAM-dependent_MTases_sf"/>
</dbReference>
<keyword evidence="5" id="KW-0819">tRNA processing</keyword>
<feature type="compositionally biased region" description="Low complexity" evidence="7">
    <location>
        <begin position="169"/>
        <end position="180"/>
    </location>
</feature>
<dbReference type="PANTHER" id="PTHR12133:SF1">
    <property type="entry name" value="TRNA (ADENINE(58)-N(1))-METHYLTRANSFERASE, MITOCHONDRIAL"/>
    <property type="match status" value="1"/>
</dbReference>
<feature type="domain" description="TR61B FKBP-like" evidence="10">
    <location>
        <begin position="242"/>
        <end position="296"/>
    </location>
</feature>
<dbReference type="Pfam" id="PF21985">
    <property type="entry name" value="TR61B_FKBP-like"/>
    <property type="match status" value="1"/>
</dbReference>
<dbReference type="GeneID" id="110981985"/>
<dbReference type="Proteomes" id="UP000694845">
    <property type="component" value="Unplaced"/>
</dbReference>
<feature type="compositionally biased region" description="Basic and acidic residues" evidence="7">
    <location>
        <begin position="196"/>
        <end position="205"/>
    </location>
</feature>
<evidence type="ECO:0000256" key="4">
    <source>
        <dbReference type="ARBA" id="ARBA00022691"/>
    </source>
</evidence>
<dbReference type="OrthoDB" id="5585464at2759"/>
<evidence type="ECO:0000256" key="6">
    <source>
        <dbReference type="ARBA" id="ARBA00048481"/>
    </source>
</evidence>
<feature type="domain" description="tRNA (adenine(58)-N(1))-methyltransferase catalytic subunit TRM61 C-terminal" evidence="9">
    <location>
        <begin position="313"/>
        <end position="550"/>
    </location>
</feature>
<comment type="catalytic activity">
    <reaction evidence="6">
        <text>an adenosine in mRNA + S-adenosyl-L-methionine = an N(1)-methyladenosine in mRNA + S-adenosyl-L-homocysteine + H(+)</text>
        <dbReference type="Rhea" id="RHEA:55392"/>
        <dbReference type="Rhea" id="RHEA-COMP:12414"/>
        <dbReference type="Rhea" id="RHEA-COMP:12415"/>
        <dbReference type="ChEBI" id="CHEBI:15378"/>
        <dbReference type="ChEBI" id="CHEBI:57856"/>
        <dbReference type="ChEBI" id="CHEBI:59789"/>
        <dbReference type="ChEBI" id="CHEBI:74411"/>
        <dbReference type="ChEBI" id="CHEBI:74491"/>
    </reaction>
</comment>
<dbReference type="RefSeq" id="XP_022095761.1">
    <property type="nucleotide sequence ID" value="XM_022240069.1"/>
</dbReference>
<feature type="chain" id="PRO_5034176522" description="tRNA (adenine(58)-N(1))-methyltransferase" evidence="8">
    <location>
        <begin position="23"/>
        <end position="564"/>
    </location>
</feature>
<keyword evidence="4" id="KW-0949">S-adenosyl-L-methionine</keyword>
<dbReference type="GO" id="GO:0005739">
    <property type="term" value="C:mitochondrion"/>
    <property type="evidence" value="ECO:0007669"/>
    <property type="project" value="TreeGrafter"/>
</dbReference>
<dbReference type="SUPFAM" id="SSF53335">
    <property type="entry name" value="S-adenosyl-L-methionine-dependent methyltransferases"/>
    <property type="match status" value="1"/>
</dbReference>
<sequence>MMDRPFLLQPSLLVGIMQAVAGASPHRNCQKVSQRLYRQCLFLSRPVTRLEPRKVKMPSRTRLLRGDISMLPQIRQDFKRVDLRAILNYRCFVSNSYQQYSLRRILSTGRWPWYFQSRNFMETCNNGHESADEKTRTVEGLSYLEARRQGLLPRRRSLSPTERLDQMLGSSPGHEGSSSGQDRNEDTVESESESSAPKDEDGVTRLELNRAASDDHLRGLDEGRVDLSKPFKLGSDPPMVDGEMVLAVKENFKRHEYLYRMFKLSAGTDFCSKFGTISHADVVGHPAGKTFTTDLGIDVLIRRPSLEEFVLYMKRTPVISYPKDCCTMLMMIDASPGDVILEAGTGSGAMTLFLSRAVGPEGCVHTFDARPEHVKRAIKNVKKWVSSWNISHPHQPWPENVCFHSGKLQSCDKDFDPALLVDGAVIDMERPCDALPTLAARLKSGKTAALYIANITQIVQVAEYLRVHGLPLTIEKTLEVTHKVWLVHQAKRHSGVSLGEPALSMGSDSESEEQVAENSEDVSTSYIQDHSLKYLARPHNVQAAHSAFLVKIRKIDSASSAYKI</sequence>
<evidence type="ECO:0000256" key="8">
    <source>
        <dbReference type="SAM" id="SignalP"/>
    </source>
</evidence>
<feature type="compositionally biased region" description="Acidic residues" evidence="7">
    <location>
        <begin position="509"/>
        <end position="520"/>
    </location>
</feature>
<evidence type="ECO:0000259" key="10">
    <source>
        <dbReference type="Pfam" id="PF21985"/>
    </source>
</evidence>
<dbReference type="PANTHER" id="PTHR12133">
    <property type="entry name" value="TRNA (ADENINE(58)-N(1))-METHYLTRANSFERASE"/>
    <property type="match status" value="1"/>
</dbReference>
<dbReference type="EC" id="2.1.1.220" evidence="1"/>
<dbReference type="Gene3D" id="3.40.50.150">
    <property type="entry name" value="Vaccinia Virus protein VP39"/>
    <property type="match status" value="1"/>
</dbReference>
<dbReference type="InterPro" id="IPR049470">
    <property type="entry name" value="TRM61_C"/>
</dbReference>
<evidence type="ECO:0000256" key="5">
    <source>
        <dbReference type="ARBA" id="ARBA00022694"/>
    </source>
</evidence>
<evidence type="ECO:0000313" key="12">
    <source>
        <dbReference type="RefSeq" id="XP_022095761.1"/>
    </source>
</evidence>
<name>A0A8B7YWU4_ACAPL</name>
<proteinExistence type="predicted"/>
<feature type="region of interest" description="Disordered" evidence="7">
    <location>
        <begin position="498"/>
        <end position="520"/>
    </location>
</feature>
<dbReference type="GO" id="GO:0030488">
    <property type="term" value="P:tRNA methylation"/>
    <property type="evidence" value="ECO:0007669"/>
    <property type="project" value="InterPro"/>
</dbReference>
<dbReference type="GO" id="GO:0160107">
    <property type="term" value="F:tRNA (adenine(58)-N1)-methyltransferase activity"/>
    <property type="evidence" value="ECO:0007669"/>
    <property type="project" value="UniProtKB-EC"/>
</dbReference>
<reference evidence="12" key="1">
    <citation type="submission" date="2025-08" db="UniProtKB">
        <authorList>
            <consortium name="RefSeq"/>
        </authorList>
    </citation>
    <scope>IDENTIFICATION</scope>
</reference>
<keyword evidence="8" id="KW-0732">Signal</keyword>
<dbReference type="Pfam" id="PF08704">
    <property type="entry name" value="GCD14"/>
    <property type="match status" value="1"/>
</dbReference>
<evidence type="ECO:0000259" key="9">
    <source>
        <dbReference type="Pfam" id="PF08704"/>
    </source>
</evidence>
<dbReference type="OMA" id="TLEVTHK"/>
<dbReference type="AlphaFoldDB" id="A0A8B7YWU4"/>
<keyword evidence="2" id="KW-0489">Methyltransferase</keyword>
<feature type="signal peptide" evidence="8">
    <location>
        <begin position="1"/>
        <end position="22"/>
    </location>
</feature>